<protein>
    <submittedName>
        <fullName evidence="2">Uncharacterized protein</fullName>
    </submittedName>
</protein>
<evidence type="ECO:0000256" key="1">
    <source>
        <dbReference type="SAM" id="Phobius"/>
    </source>
</evidence>
<dbReference type="GeneID" id="59345977"/>
<feature type="transmembrane region" description="Helical" evidence="1">
    <location>
        <begin position="80"/>
        <end position="100"/>
    </location>
</feature>
<dbReference type="EMBL" id="JACAZF010000006">
    <property type="protein sequence ID" value="KAF7301105.1"/>
    <property type="molecule type" value="Genomic_DNA"/>
</dbReference>
<feature type="transmembrane region" description="Helical" evidence="1">
    <location>
        <begin position="170"/>
        <end position="190"/>
    </location>
</feature>
<proteinExistence type="predicted"/>
<evidence type="ECO:0000313" key="2">
    <source>
        <dbReference type="EMBL" id="KAF7301105.1"/>
    </source>
</evidence>
<feature type="transmembrane region" description="Helical" evidence="1">
    <location>
        <begin position="277"/>
        <end position="298"/>
    </location>
</feature>
<keyword evidence="1" id="KW-0812">Transmembrane</keyword>
<evidence type="ECO:0000313" key="3">
    <source>
        <dbReference type="Proteomes" id="UP000636479"/>
    </source>
</evidence>
<feature type="transmembrane region" description="Helical" evidence="1">
    <location>
        <begin position="393"/>
        <end position="415"/>
    </location>
</feature>
<feature type="transmembrane region" description="Helical" evidence="1">
    <location>
        <begin position="21"/>
        <end position="39"/>
    </location>
</feature>
<gene>
    <name evidence="2" type="ORF">MIND_00674500</name>
</gene>
<feature type="transmembrane region" description="Helical" evidence="1">
    <location>
        <begin position="310"/>
        <end position="328"/>
    </location>
</feature>
<accession>A0A8H6SNK8</accession>
<dbReference type="RefSeq" id="XP_037219105.1">
    <property type="nucleotide sequence ID" value="XM_037363461.1"/>
</dbReference>
<name>A0A8H6SNK8_9AGAR</name>
<dbReference type="AlphaFoldDB" id="A0A8H6SNK8"/>
<sequence length="442" mass="50841">MPSSPFALFSFSQPVIFRLQAFFLGAKIVSTIFSTYQLFATETTLPLPTSLPVNVEVPTQTYPVYFVPTPCSFYVPTTSIQSATAATLVVVFGVISAGLGICRGYGWQRGRLWTIMAGLATAAILKRFPLEYQFVAHPDLKRVLINHPFNLTAWFLAFSVRGLRFYAAKAFWSTLVAAFSHVGWIVFVQATRKLFTWRHYMPRIALNLLDHAYVTHLLPLSVMLCLPALRPLWWILYQYSADCIWGPPTIKRFNEILLCILYRREVYLGWSPAVSNALLTSGLLVTLRVVLLAVQLLVHTAEAVYLVDDLPRFILGGLSNGFLIYSLAMAETSKYNLNILQLVRNKDVSFWDVEKHMFLVIMEEMKRFRSKQHEDLVALRQTVSQVAMESYGLWMRLGLTHLIVTITPVVVLFIYHDLIPFTRHLKWKYRVWRRRRHQQVIE</sequence>
<keyword evidence="1" id="KW-0472">Membrane</keyword>
<feature type="transmembrane region" description="Helical" evidence="1">
    <location>
        <begin position="211"/>
        <end position="229"/>
    </location>
</feature>
<organism evidence="2 3">
    <name type="scientific">Mycena indigotica</name>
    <dbReference type="NCBI Taxonomy" id="2126181"/>
    <lineage>
        <taxon>Eukaryota</taxon>
        <taxon>Fungi</taxon>
        <taxon>Dikarya</taxon>
        <taxon>Basidiomycota</taxon>
        <taxon>Agaricomycotina</taxon>
        <taxon>Agaricomycetes</taxon>
        <taxon>Agaricomycetidae</taxon>
        <taxon>Agaricales</taxon>
        <taxon>Marasmiineae</taxon>
        <taxon>Mycenaceae</taxon>
        <taxon>Mycena</taxon>
    </lineage>
</organism>
<comment type="caution">
    <text evidence="2">The sequence shown here is derived from an EMBL/GenBank/DDBJ whole genome shotgun (WGS) entry which is preliminary data.</text>
</comment>
<keyword evidence="3" id="KW-1185">Reference proteome</keyword>
<dbReference type="Proteomes" id="UP000636479">
    <property type="component" value="Unassembled WGS sequence"/>
</dbReference>
<keyword evidence="1" id="KW-1133">Transmembrane helix</keyword>
<reference evidence="2" key="1">
    <citation type="submission" date="2020-05" db="EMBL/GenBank/DDBJ databases">
        <title>Mycena genomes resolve the evolution of fungal bioluminescence.</title>
        <authorList>
            <person name="Tsai I.J."/>
        </authorList>
    </citation>
    <scope>NUCLEOTIDE SEQUENCE</scope>
    <source>
        <strain evidence="2">171206Taipei</strain>
    </source>
</reference>